<evidence type="ECO:0000313" key="2">
    <source>
        <dbReference type="EMBL" id="KRH94649.1"/>
    </source>
</evidence>
<feature type="region of interest" description="Disordered" evidence="1">
    <location>
        <begin position="450"/>
        <end position="472"/>
    </location>
</feature>
<feature type="region of interest" description="Disordered" evidence="1">
    <location>
        <begin position="22"/>
        <end position="41"/>
    </location>
</feature>
<keyword evidence="3" id="KW-1185">Reference proteome</keyword>
<comment type="caution">
    <text evidence="2">The sequence shown here is derived from an EMBL/GenBank/DDBJ whole genome shotgun (WGS) entry which is preliminary data.</text>
</comment>
<feature type="region of interest" description="Disordered" evidence="1">
    <location>
        <begin position="58"/>
        <end position="85"/>
    </location>
</feature>
<reference evidence="2 3" key="1">
    <citation type="submission" date="2015-07" db="EMBL/GenBank/DDBJ databases">
        <title>The genome of Pseudoloma neurophilia, a relevant intracellular parasite of the zebrafish.</title>
        <authorList>
            <person name="Ndikumana S."/>
            <person name="Pelin A."/>
            <person name="Sanders J."/>
            <person name="Corradi N."/>
        </authorList>
    </citation>
    <scope>NUCLEOTIDE SEQUENCE [LARGE SCALE GENOMIC DNA]</scope>
    <source>
        <strain evidence="2 3">MK1</strain>
    </source>
</reference>
<name>A0A0R0LZD2_9MICR</name>
<feature type="compositionally biased region" description="Low complexity" evidence="1">
    <location>
        <begin position="29"/>
        <end position="41"/>
    </location>
</feature>
<organism evidence="2 3">
    <name type="scientific">Pseudoloma neurophilia</name>
    <dbReference type="NCBI Taxonomy" id="146866"/>
    <lineage>
        <taxon>Eukaryota</taxon>
        <taxon>Fungi</taxon>
        <taxon>Fungi incertae sedis</taxon>
        <taxon>Microsporidia</taxon>
        <taxon>Pseudoloma</taxon>
    </lineage>
</organism>
<gene>
    <name evidence="2" type="ORF">M153_1820009975</name>
</gene>
<dbReference type="AlphaFoldDB" id="A0A0R0LZD2"/>
<accession>A0A0R0LZD2</accession>
<dbReference type="OrthoDB" id="5770675at2759"/>
<evidence type="ECO:0000313" key="3">
    <source>
        <dbReference type="Proteomes" id="UP000051530"/>
    </source>
</evidence>
<dbReference type="VEuPathDB" id="MicrosporidiaDB:M153_1820009975"/>
<protein>
    <submittedName>
        <fullName evidence="2">Uncharacterized protein</fullName>
    </submittedName>
</protein>
<evidence type="ECO:0000256" key="1">
    <source>
        <dbReference type="SAM" id="MobiDB-lite"/>
    </source>
</evidence>
<feature type="compositionally biased region" description="Acidic residues" evidence="1">
    <location>
        <begin position="72"/>
        <end position="85"/>
    </location>
</feature>
<sequence>MENLTPSFRKMARNRISNARKVLLESDDTQGSQDSGDSFSLHSSNIITSEIEISSFDSSYKNHDDTSTMSTDDVEDPNTESISEETDELYEMPIERNLRPIYPTRLSMRFNFIEDLLVNIFKIERISGGGLKRFVDFAFEFKQKFIHCKVKSYYHILFMQQVGCIDETYFTIFDLIILIFCANINLKFVNILKFMNSVVQEFDHKDNVNVLISYDGSEKKFEIMSSGEISFTFPTTNKTKQRLFKQIVKSAKRLSKRDIIKSIFSVDRSLINSHEMFIKVKKTYKRRSQIDPVSGFITRVPEDIVKLEENDIELYHNFDLDALWIMDKPSSCDFINSSFYVDFKNTSFMKHAIGKDYYCLNKDNCVRINELATFQLGVFNNDRDLAIHLFLITNLERKKYLNDELILSSADKLALSIGDALEEMKETSTYRQYLSSKDFSKDKERYTRFNSKTNENDEYDDEEEAQKSKKSKKNSEEVTVKEFVGRACVKYFFKCLKNDDFFSRTVVAFHFQSAGSKRFISASSMTELLFGLELEIQTDKVPFLRSDFAYNCELAENDGNTALFINTGFYQNIAIKPYKILGCEKLNNFNDSLISIVESTYRTQEGRRIYGSHKKLRLDPQSIERINSYTTIIPELFDRKIRMSSAGQFTSRIVYETMLDTYNSERKNRAPHRIIKSFEESLTKLNNRNNIGQHSYRIEINSSLYSCPPVLARIQRDVRKQPKYSFKTTKILPYLLNIVNLLMNFFNIASSDEKTVFLKCIIIEIFLVELLIKGTINPQILTKSVYNMVPNEFMSYFKSLRSQNDIALHNTQVILSDMMKLLKEVDVFSIMSKSIEYSTNITHLAKKKSHIFLRSLFLHDNHAFVDEFFEAFRESTEKIKQLKDLLESTPITPEAFITSIFSLRSFKQHTEKYKAVICRLAVIERFHRQEIPKIRNEILSRLKNGELRFFLLKLPIRNILNIALLIYWDKRWRKILSVA</sequence>
<dbReference type="EMBL" id="LGUB01000046">
    <property type="protein sequence ID" value="KRH94649.1"/>
    <property type="molecule type" value="Genomic_DNA"/>
</dbReference>
<dbReference type="Proteomes" id="UP000051530">
    <property type="component" value="Unassembled WGS sequence"/>
</dbReference>
<proteinExistence type="predicted"/>